<dbReference type="InterPro" id="IPR015947">
    <property type="entry name" value="PUA-like_sf"/>
</dbReference>
<evidence type="ECO:0000313" key="3">
    <source>
        <dbReference type="Proteomes" id="UP000056090"/>
    </source>
</evidence>
<name>A0A075P366_9ALTE</name>
<sequence>MSQSQVPLFPLSAHLLPEGRMYLRIFEPRYIRMVKQACAENTGFVMCMLNAKGDKSANEHIYPIGTFAHVVDFDLMDDGLLGIKVAGSHLVEVSNITSESDGLRLGQCTSLSDWPEDIDPKKIAPMDERLKEIFAKYEDISGLYDNPRFNDPLWVLRRWLELLPVDGGLKQQFLQHNDCSKLLNYLNALVP</sequence>
<dbReference type="Gene3D" id="2.30.130.40">
    <property type="entry name" value="LON domain-like"/>
    <property type="match status" value="1"/>
</dbReference>
<accession>A0A075P366</accession>
<feature type="domain" description="Lon N-terminal" evidence="1">
    <location>
        <begin position="5"/>
        <end position="188"/>
    </location>
</feature>
<keyword evidence="3" id="KW-1185">Reference proteome</keyword>
<protein>
    <submittedName>
        <fullName evidence="2">Peptidase S16</fullName>
    </submittedName>
</protein>
<dbReference type="RefSeq" id="WP_044057524.1">
    <property type="nucleotide sequence ID" value="NZ_CAJXAX010000015.1"/>
</dbReference>
<dbReference type="InterPro" id="IPR003111">
    <property type="entry name" value="Lon_prtase_N"/>
</dbReference>
<dbReference type="eggNOG" id="COG2802">
    <property type="taxonomic scope" value="Bacteria"/>
</dbReference>
<evidence type="ECO:0000259" key="1">
    <source>
        <dbReference type="SMART" id="SM00464"/>
    </source>
</evidence>
<reference evidence="2 3" key="1">
    <citation type="submission" date="2014-06" db="EMBL/GenBank/DDBJ databases">
        <title>Genomes of Alteromonas australica, a world apart.</title>
        <authorList>
            <person name="Gonzaga A."/>
            <person name="Lopez-Perez M."/>
            <person name="Rodriguez-Valera F."/>
        </authorList>
    </citation>
    <scope>NUCLEOTIDE SEQUENCE [LARGE SCALE GENOMIC DNA]</scope>
    <source>
        <strain evidence="2 3">H 17</strain>
    </source>
</reference>
<dbReference type="KEGG" id="aal:EP13_12475"/>
<dbReference type="Proteomes" id="UP000056090">
    <property type="component" value="Chromosome"/>
</dbReference>
<proteinExistence type="predicted"/>
<dbReference type="SMART" id="SM00464">
    <property type="entry name" value="LON"/>
    <property type="match status" value="1"/>
</dbReference>
<dbReference type="SUPFAM" id="SSF88697">
    <property type="entry name" value="PUA domain-like"/>
    <property type="match status" value="1"/>
</dbReference>
<evidence type="ECO:0000313" key="2">
    <source>
        <dbReference type="EMBL" id="AIF99430.1"/>
    </source>
</evidence>
<dbReference type="InterPro" id="IPR046336">
    <property type="entry name" value="Lon_prtase_N_sf"/>
</dbReference>
<dbReference type="GeneID" id="78255717"/>
<dbReference type="PANTHER" id="PTHR46732:SF8">
    <property type="entry name" value="ATP-DEPENDENT PROTEASE LA (LON) DOMAIN PROTEIN"/>
    <property type="match status" value="1"/>
</dbReference>
<organism evidence="2 3">
    <name type="scientific">Alteromonas australica</name>
    <dbReference type="NCBI Taxonomy" id="589873"/>
    <lineage>
        <taxon>Bacteria</taxon>
        <taxon>Pseudomonadati</taxon>
        <taxon>Pseudomonadota</taxon>
        <taxon>Gammaproteobacteria</taxon>
        <taxon>Alteromonadales</taxon>
        <taxon>Alteromonadaceae</taxon>
        <taxon>Alteromonas/Salinimonas group</taxon>
        <taxon>Alteromonas</taxon>
    </lineage>
</organism>
<gene>
    <name evidence="2" type="ORF">EP13_12475</name>
</gene>
<dbReference type="Pfam" id="PF02190">
    <property type="entry name" value="LON_substr_bdg"/>
    <property type="match status" value="1"/>
</dbReference>
<dbReference type="PANTHER" id="PTHR46732">
    <property type="entry name" value="ATP-DEPENDENT PROTEASE LA (LON) DOMAIN PROTEIN"/>
    <property type="match status" value="1"/>
</dbReference>
<dbReference type="OrthoDB" id="8558970at2"/>
<dbReference type="EMBL" id="CP008849">
    <property type="protein sequence ID" value="AIF99430.1"/>
    <property type="molecule type" value="Genomic_DNA"/>
</dbReference>
<dbReference type="AlphaFoldDB" id="A0A075P366"/>